<feature type="domain" description="Glycosyltransferase 2-like" evidence="7">
    <location>
        <begin position="209"/>
        <end position="427"/>
    </location>
</feature>
<dbReference type="CDD" id="cd06421">
    <property type="entry name" value="CESA_CelA_like"/>
    <property type="match status" value="1"/>
</dbReference>
<keyword evidence="9" id="KW-1185">Reference proteome</keyword>
<evidence type="ECO:0000313" key="9">
    <source>
        <dbReference type="Proteomes" id="UP000005496"/>
    </source>
</evidence>
<dbReference type="GO" id="GO:0005886">
    <property type="term" value="C:plasma membrane"/>
    <property type="evidence" value="ECO:0007669"/>
    <property type="project" value="TreeGrafter"/>
</dbReference>
<keyword evidence="5" id="KW-1133">Transmembrane helix</keyword>
<keyword evidence="4" id="KW-0812">Transmembrane</keyword>
<dbReference type="RefSeq" id="WP_008871741.1">
    <property type="nucleotide sequence ID" value="NZ_ACJN02000004.1"/>
</dbReference>
<dbReference type="InterPro" id="IPR029044">
    <property type="entry name" value="Nucleotide-diphossugar_trans"/>
</dbReference>
<reference evidence="8" key="1">
    <citation type="submission" date="2010-05" db="EMBL/GenBank/DDBJ databases">
        <title>The draft genome of Desulfonatronospira thiodismutans ASO3-1.</title>
        <authorList>
            <consortium name="US DOE Joint Genome Institute (JGI-PGF)"/>
            <person name="Lucas S."/>
            <person name="Copeland A."/>
            <person name="Lapidus A."/>
            <person name="Cheng J.-F."/>
            <person name="Bruce D."/>
            <person name="Goodwin L."/>
            <person name="Pitluck S."/>
            <person name="Chertkov O."/>
            <person name="Brettin T."/>
            <person name="Detter J.C."/>
            <person name="Han C."/>
            <person name="Land M.L."/>
            <person name="Hauser L."/>
            <person name="Kyrpides N."/>
            <person name="Mikhailova N."/>
            <person name="Muyzer G."/>
            <person name="Woyke T."/>
        </authorList>
    </citation>
    <scope>NUCLEOTIDE SEQUENCE [LARGE SCALE GENOMIC DNA]</scope>
    <source>
        <strain evidence="8">ASO3-1</strain>
    </source>
</reference>
<dbReference type="OrthoDB" id="9806824at2"/>
<evidence type="ECO:0000256" key="5">
    <source>
        <dbReference type="ARBA" id="ARBA00022989"/>
    </source>
</evidence>
<protein>
    <submittedName>
        <fullName evidence="8">Glycosyl transferase family 2</fullName>
    </submittedName>
</protein>
<keyword evidence="3 8" id="KW-0808">Transferase</keyword>
<dbReference type="EMBL" id="ACJN02000004">
    <property type="protein sequence ID" value="EFI33048.1"/>
    <property type="molecule type" value="Genomic_DNA"/>
</dbReference>
<dbReference type="InterPro" id="IPR001173">
    <property type="entry name" value="Glyco_trans_2-like"/>
</dbReference>
<evidence type="ECO:0000256" key="6">
    <source>
        <dbReference type="ARBA" id="ARBA00023136"/>
    </source>
</evidence>
<evidence type="ECO:0000256" key="3">
    <source>
        <dbReference type="ARBA" id="ARBA00022679"/>
    </source>
</evidence>
<evidence type="ECO:0000259" key="7">
    <source>
        <dbReference type="Pfam" id="PF13632"/>
    </source>
</evidence>
<accession>D6SUR8</accession>
<sequence>MSQNKTAFKNNLLLGGIVLTLMFIILYLMARTFTFIIADYAWYEKFFGLLLLLAQAFILTHGFGYFLNLFRVINSEGKTGSENHLVQASLIDYPPVAIIVSSYREPLHVVEDTLISFYNLTYPNKKIYFLDDTRYDLPDWKPGEAEKYRLEIDDLCRRIGVNLFRRRWRGAKAGMINDFNDFLDKNPPEGFEFVSYVQGETIKPGDEKYIIVFDADQKPLPDFVEALVSRMEANPAVAFIQTPQYYSNFEHNRVSRGAGLQQAVFYEYICEGKSQQDAMFCCGTNVIFRREALRDVGGFDESSVTEDFATSLKFHLRGWKSAYLNKVSAFGDGPEDLGGYFKQQFRWALGTVGLFRTILSRLWKNPSELPIYKWWEYMLSGTHYFVGWVLFVLVISPILFILFNIPTYFARPELYFMFYVPYILMTFTMFIWSLRQRHYKASEIVSGVLLQAICFPVYMKASLLAVLGYRGTFKTTPKGQSLSLPMHALWPQVGLAALCFVAIIWAGMRIYYERELIMALSVTSFWCLYHFLILSAAVYFNHPLEEGLEESVENK</sequence>
<dbReference type="InterPro" id="IPR050321">
    <property type="entry name" value="Glycosyltr_2/OpgH_subfam"/>
</dbReference>
<dbReference type="AlphaFoldDB" id="D6SUR8"/>
<keyword evidence="6" id="KW-0472">Membrane</keyword>
<name>D6SUR8_9BACT</name>
<organism evidence="8 9">
    <name type="scientific">Desulfonatronospira thiodismutans ASO3-1</name>
    <dbReference type="NCBI Taxonomy" id="555779"/>
    <lineage>
        <taxon>Bacteria</taxon>
        <taxon>Pseudomonadati</taxon>
        <taxon>Thermodesulfobacteriota</taxon>
        <taxon>Desulfovibrionia</taxon>
        <taxon>Desulfovibrionales</taxon>
        <taxon>Desulfonatronovibrionaceae</taxon>
        <taxon>Desulfonatronospira</taxon>
    </lineage>
</organism>
<dbReference type="PANTHER" id="PTHR43867">
    <property type="entry name" value="CELLULOSE SYNTHASE CATALYTIC SUBUNIT A [UDP-FORMING]"/>
    <property type="match status" value="1"/>
</dbReference>
<dbReference type="PANTHER" id="PTHR43867:SF2">
    <property type="entry name" value="CELLULOSE SYNTHASE CATALYTIC SUBUNIT A [UDP-FORMING]"/>
    <property type="match status" value="1"/>
</dbReference>
<evidence type="ECO:0000256" key="4">
    <source>
        <dbReference type="ARBA" id="ARBA00022692"/>
    </source>
</evidence>
<evidence type="ECO:0000256" key="2">
    <source>
        <dbReference type="ARBA" id="ARBA00022676"/>
    </source>
</evidence>
<dbReference type="Proteomes" id="UP000005496">
    <property type="component" value="Unassembled WGS sequence"/>
</dbReference>
<keyword evidence="2" id="KW-0328">Glycosyltransferase</keyword>
<comment type="subcellular location">
    <subcellularLocation>
        <location evidence="1">Membrane</location>
        <topology evidence="1">Multi-pass membrane protein</topology>
    </subcellularLocation>
</comment>
<dbReference type="SUPFAM" id="SSF53448">
    <property type="entry name" value="Nucleotide-diphospho-sugar transferases"/>
    <property type="match status" value="1"/>
</dbReference>
<gene>
    <name evidence="8" type="ORF">Dthio_PD0362</name>
</gene>
<dbReference type="GO" id="GO:0016758">
    <property type="term" value="F:hexosyltransferase activity"/>
    <property type="evidence" value="ECO:0007669"/>
    <property type="project" value="TreeGrafter"/>
</dbReference>
<dbReference type="Gene3D" id="3.90.550.10">
    <property type="entry name" value="Spore Coat Polysaccharide Biosynthesis Protein SpsA, Chain A"/>
    <property type="match status" value="1"/>
</dbReference>
<evidence type="ECO:0000313" key="8">
    <source>
        <dbReference type="EMBL" id="EFI33048.1"/>
    </source>
</evidence>
<dbReference type="eggNOG" id="COG1215">
    <property type="taxonomic scope" value="Bacteria"/>
</dbReference>
<comment type="caution">
    <text evidence="8">The sequence shown here is derived from an EMBL/GenBank/DDBJ whole genome shotgun (WGS) entry which is preliminary data.</text>
</comment>
<proteinExistence type="predicted"/>
<evidence type="ECO:0000256" key="1">
    <source>
        <dbReference type="ARBA" id="ARBA00004141"/>
    </source>
</evidence>
<dbReference type="Pfam" id="PF13632">
    <property type="entry name" value="Glyco_trans_2_3"/>
    <property type="match status" value="1"/>
</dbReference>